<dbReference type="EMBL" id="JALJOT010000005">
    <property type="protein sequence ID" value="KAK9915302.1"/>
    <property type="molecule type" value="Genomic_DNA"/>
</dbReference>
<reference evidence="2 3" key="1">
    <citation type="journal article" date="2024" name="Nat. Commun.">
        <title>Phylogenomics reveals the evolutionary origins of lichenization in chlorophyte algae.</title>
        <authorList>
            <person name="Puginier C."/>
            <person name="Libourel C."/>
            <person name="Otte J."/>
            <person name="Skaloud P."/>
            <person name="Haon M."/>
            <person name="Grisel S."/>
            <person name="Petersen M."/>
            <person name="Berrin J.G."/>
            <person name="Delaux P.M."/>
            <person name="Dal Grande F."/>
            <person name="Keller J."/>
        </authorList>
    </citation>
    <scope>NUCLEOTIDE SEQUENCE [LARGE SCALE GENOMIC DNA]</scope>
    <source>
        <strain evidence="2 3">SAG 216-7</strain>
    </source>
</reference>
<keyword evidence="3" id="KW-1185">Reference proteome</keyword>
<gene>
    <name evidence="2" type="ORF">WJX75_007285</name>
</gene>
<protein>
    <recommendedName>
        <fullName evidence="1">Apple domain-containing protein</fullName>
    </recommendedName>
</protein>
<proteinExistence type="predicted"/>
<comment type="caution">
    <text evidence="2">The sequence shown here is derived from an EMBL/GenBank/DDBJ whole genome shotgun (WGS) entry which is preliminary data.</text>
</comment>
<sequence length="231" mass="25547">MRRGFLLTVNWPHRMPSGRTHALWLPVASISHLVEFVNVLDAFCVSNIPPPFQSAKDYNAFFFGVTMHRHEVYGRPGVVPTLLVLLLTCGSTAHEVAGQLLTASEFDKIVDLDSLFECAETCHNDELCVSFEWEPATGVCKSSILPAGSSTSRPQMALDRASSNRFCTHFNWRADQHHDGSCTLHEGAPESIFTVADSSNHVGGVLSAPTIIERVARDHRKPYVGSRLAMW</sequence>
<evidence type="ECO:0000259" key="1">
    <source>
        <dbReference type="Pfam" id="PF00024"/>
    </source>
</evidence>
<evidence type="ECO:0000313" key="2">
    <source>
        <dbReference type="EMBL" id="KAK9915302.1"/>
    </source>
</evidence>
<organism evidence="2 3">
    <name type="scientific">Coccomyxa subellipsoidea</name>
    <dbReference type="NCBI Taxonomy" id="248742"/>
    <lineage>
        <taxon>Eukaryota</taxon>
        <taxon>Viridiplantae</taxon>
        <taxon>Chlorophyta</taxon>
        <taxon>core chlorophytes</taxon>
        <taxon>Trebouxiophyceae</taxon>
        <taxon>Trebouxiophyceae incertae sedis</taxon>
        <taxon>Coccomyxaceae</taxon>
        <taxon>Coccomyxa</taxon>
    </lineage>
</organism>
<dbReference type="Proteomes" id="UP001491310">
    <property type="component" value="Unassembled WGS sequence"/>
</dbReference>
<feature type="domain" description="Apple" evidence="1">
    <location>
        <begin position="98"/>
        <end position="142"/>
    </location>
</feature>
<name>A0ABR2YUH2_9CHLO</name>
<dbReference type="Pfam" id="PF00024">
    <property type="entry name" value="PAN_1"/>
    <property type="match status" value="1"/>
</dbReference>
<accession>A0ABR2YUH2</accession>
<dbReference type="InterPro" id="IPR003609">
    <property type="entry name" value="Pan_app"/>
</dbReference>
<evidence type="ECO:0000313" key="3">
    <source>
        <dbReference type="Proteomes" id="UP001491310"/>
    </source>
</evidence>